<accession>A0ABW8SY52</accession>
<dbReference type="Pfam" id="PF25973">
    <property type="entry name" value="BSH_CzcB"/>
    <property type="match status" value="1"/>
</dbReference>
<keyword evidence="5" id="KW-1133">Transmembrane helix</keyword>
<keyword evidence="9" id="KW-1185">Reference proteome</keyword>
<dbReference type="Gene3D" id="2.40.30.170">
    <property type="match status" value="1"/>
</dbReference>
<dbReference type="Gene3D" id="2.40.50.100">
    <property type="match status" value="2"/>
</dbReference>
<proteinExistence type="inferred from homology"/>
<evidence type="ECO:0000259" key="6">
    <source>
        <dbReference type="Pfam" id="PF25973"/>
    </source>
</evidence>
<dbReference type="InterPro" id="IPR006143">
    <property type="entry name" value="RND_pump_MFP"/>
</dbReference>
<dbReference type="PANTHER" id="PTHR32347">
    <property type="entry name" value="EFFLUX SYSTEM COMPONENT YKNX-RELATED"/>
    <property type="match status" value="1"/>
</dbReference>
<evidence type="ECO:0000256" key="5">
    <source>
        <dbReference type="SAM" id="Phobius"/>
    </source>
</evidence>
<dbReference type="InterPro" id="IPR058636">
    <property type="entry name" value="Beta-barrel_YknX"/>
</dbReference>
<evidence type="ECO:0000256" key="4">
    <source>
        <dbReference type="SAM" id="MobiDB-lite"/>
    </source>
</evidence>
<dbReference type="RefSeq" id="WP_406767880.1">
    <property type="nucleotide sequence ID" value="NZ_JBJHZZ010000001.1"/>
</dbReference>
<feature type="compositionally biased region" description="Low complexity" evidence="4">
    <location>
        <begin position="395"/>
        <end position="404"/>
    </location>
</feature>
<feature type="domain" description="YknX-like beta-barrel" evidence="7">
    <location>
        <begin position="194"/>
        <end position="268"/>
    </location>
</feature>
<dbReference type="PANTHER" id="PTHR32347:SF23">
    <property type="entry name" value="BLL5650 PROTEIN"/>
    <property type="match status" value="1"/>
</dbReference>
<evidence type="ECO:0000313" key="8">
    <source>
        <dbReference type="EMBL" id="MFL0245413.1"/>
    </source>
</evidence>
<evidence type="ECO:0000256" key="3">
    <source>
        <dbReference type="ARBA" id="ARBA00023054"/>
    </source>
</evidence>
<protein>
    <submittedName>
        <fullName evidence="8">Efflux RND transporter periplasmic adaptor subunit</fullName>
    </submittedName>
</protein>
<reference evidence="8 9" key="1">
    <citation type="submission" date="2024-11" db="EMBL/GenBank/DDBJ databases">
        <authorList>
            <person name="Heng Y.C."/>
            <person name="Lim A.C.H."/>
            <person name="Lee J.K.Y."/>
            <person name="Kittelmann S."/>
        </authorList>
    </citation>
    <scope>NUCLEOTIDE SEQUENCE [LARGE SCALE GENOMIC DNA]</scope>
    <source>
        <strain evidence="8 9">WILCCON 0185</strain>
    </source>
</reference>
<dbReference type="NCBIfam" id="TIGR01730">
    <property type="entry name" value="RND_mfp"/>
    <property type="match status" value="1"/>
</dbReference>
<keyword evidence="5" id="KW-0472">Membrane</keyword>
<name>A0ABW8SY52_9CLOT</name>
<comment type="subcellular location">
    <subcellularLocation>
        <location evidence="1">Cell envelope</location>
    </subcellularLocation>
</comment>
<organism evidence="8 9">
    <name type="scientific">Candidatus Clostridium stratigraminis</name>
    <dbReference type="NCBI Taxonomy" id="3381661"/>
    <lineage>
        <taxon>Bacteria</taxon>
        <taxon>Bacillati</taxon>
        <taxon>Bacillota</taxon>
        <taxon>Clostridia</taxon>
        <taxon>Eubacteriales</taxon>
        <taxon>Clostridiaceae</taxon>
        <taxon>Clostridium</taxon>
    </lineage>
</organism>
<feature type="region of interest" description="Disordered" evidence="4">
    <location>
        <begin position="354"/>
        <end position="404"/>
    </location>
</feature>
<sequence>MKSTLIKAVIAGIIVVGVAFGGFYGYKTLANKPASTVVSQYYSVAARKMNLQVTIQGTGAAYAAGTKDVAPNNNGTLKSLTVKVGDTVTAGQKLYTADSDDLRKAVTSAQNNLTKQKLTLTTDESAEKVDDNKVAMDKISVSDAQSQLNDAYSQLNKMTVTAPIGGVVTAVNNINGDSVSQGKSVLTIVNMSSMKVKVAVDELDIGKVKVGQAATIKFDAIKDKSFEGTVESIAQTGTPSNNVTTYDVVAAIKNPAGIKLGMNANVTISVESKDNALVIPADALVENNGQKFVRLVSNNSSAAVTNGNANSQNSQSSNLTSIKTGLETENYIEVTDGLKDGDKVQIKLIQASTSNSNNKGNAVGGFGGDMGDFGGPQGGNGGPMPQGSNGGNGTQGSNSSGAKN</sequence>
<dbReference type="Pfam" id="PF25990">
    <property type="entry name" value="Beta-barrel_YknX"/>
    <property type="match status" value="1"/>
</dbReference>
<feature type="compositionally biased region" description="Gly residues" evidence="4">
    <location>
        <begin position="362"/>
        <end position="394"/>
    </location>
</feature>
<dbReference type="InterPro" id="IPR050465">
    <property type="entry name" value="UPF0194_transport"/>
</dbReference>
<keyword evidence="5" id="KW-0812">Transmembrane</keyword>
<dbReference type="Proteomes" id="UP001623591">
    <property type="component" value="Unassembled WGS sequence"/>
</dbReference>
<dbReference type="InterPro" id="IPR058647">
    <property type="entry name" value="BSH_CzcB-like"/>
</dbReference>
<keyword evidence="3" id="KW-0175">Coiled coil</keyword>
<comment type="caution">
    <text evidence="8">The sequence shown here is derived from an EMBL/GenBank/DDBJ whole genome shotgun (WGS) entry which is preliminary data.</text>
</comment>
<feature type="domain" description="CzcB-like barrel-sandwich hybrid" evidence="6">
    <location>
        <begin position="66"/>
        <end position="189"/>
    </location>
</feature>
<evidence type="ECO:0000256" key="2">
    <source>
        <dbReference type="ARBA" id="ARBA00009477"/>
    </source>
</evidence>
<dbReference type="Gene3D" id="2.40.420.20">
    <property type="match status" value="1"/>
</dbReference>
<evidence type="ECO:0000259" key="7">
    <source>
        <dbReference type="Pfam" id="PF25990"/>
    </source>
</evidence>
<evidence type="ECO:0000256" key="1">
    <source>
        <dbReference type="ARBA" id="ARBA00004196"/>
    </source>
</evidence>
<comment type="similarity">
    <text evidence="2">Belongs to the membrane fusion protein (MFP) (TC 8.A.1) family.</text>
</comment>
<dbReference type="EMBL" id="JBJHZZ010000001">
    <property type="protein sequence ID" value="MFL0245413.1"/>
    <property type="molecule type" value="Genomic_DNA"/>
</dbReference>
<evidence type="ECO:0000313" key="9">
    <source>
        <dbReference type="Proteomes" id="UP001623591"/>
    </source>
</evidence>
<dbReference type="SUPFAM" id="SSF111369">
    <property type="entry name" value="HlyD-like secretion proteins"/>
    <property type="match status" value="1"/>
</dbReference>
<gene>
    <name evidence="8" type="ORF">ACJDUG_00295</name>
</gene>
<feature type="transmembrane region" description="Helical" evidence="5">
    <location>
        <begin position="5"/>
        <end position="26"/>
    </location>
</feature>